<evidence type="ECO:0000256" key="6">
    <source>
        <dbReference type="ARBA" id="ARBA00022989"/>
    </source>
</evidence>
<evidence type="ECO:0000256" key="4">
    <source>
        <dbReference type="ARBA" id="ARBA00022692"/>
    </source>
</evidence>
<keyword evidence="4 11" id="KW-0812">Transmembrane</keyword>
<dbReference type="OMA" id="DKWERYA"/>
<dbReference type="AlphaFoldDB" id="A0A4Y7LHN1"/>
<evidence type="ECO:0000256" key="11">
    <source>
        <dbReference type="SAM" id="Phobius"/>
    </source>
</evidence>
<keyword evidence="5" id="KW-0479">Metal-binding</keyword>
<keyword evidence="9" id="KW-0503">Monooxygenase</keyword>
<dbReference type="InterPro" id="IPR050665">
    <property type="entry name" value="Cytochrome_P450_Monooxygen"/>
</dbReference>
<accession>A0A4Y7LHN1</accession>
<dbReference type="InterPro" id="IPR002401">
    <property type="entry name" value="Cyt_P450_E_grp-I"/>
</dbReference>
<comment type="subcellular location">
    <subcellularLocation>
        <location evidence="1">Membrane</location>
    </subcellularLocation>
</comment>
<name>A0A4Y7LHN1_PAPSO</name>
<keyword evidence="10 11" id="KW-0472">Membrane</keyword>
<dbReference type="SUPFAM" id="SSF48264">
    <property type="entry name" value="Cytochrome P450"/>
    <property type="match status" value="1"/>
</dbReference>
<comment type="similarity">
    <text evidence="2">Belongs to the cytochrome P450 family.</text>
</comment>
<dbReference type="PRINTS" id="PR00463">
    <property type="entry name" value="EP450I"/>
</dbReference>
<evidence type="ECO:0000256" key="9">
    <source>
        <dbReference type="ARBA" id="ARBA00023033"/>
    </source>
</evidence>
<evidence type="ECO:0008006" key="14">
    <source>
        <dbReference type="Google" id="ProtNLM"/>
    </source>
</evidence>
<evidence type="ECO:0000256" key="10">
    <source>
        <dbReference type="ARBA" id="ARBA00023136"/>
    </source>
</evidence>
<keyword evidence="8" id="KW-0408">Iron</keyword>
<evidence type="ECO:0000256" key="1">
    <source>
        <dbReference type="ARBA" id="ARBA00004370"/>
    </source>
</evidence>
<keyword evidence="3" id="KW-0349">Heme</keyword>
<evidence type="ECO:0000256" key="7">
    <source>
        <dbReference type="ARBA" id="ARBA00023002"/>
    </source>
</evidence>
<keyword evidence="7" id="KW-0560">Oxidoreductase</keyword>
<dbReference type="PANTHER" id="PTHR24282">
    <property type="entry name" value="CYTOCHROME P450 FAMILY MEMBER"/>
    <property type="match status" value="1"/>
</dbReference>
<dbReference type="Gene3D" id="1.10.630.10">
    <property type="entry name" value="Cytochrome P450"/>
    <property type="match status" value="1"/>
</dbReference>
<dbReference type="GO" id="GO:0005506">
    <property type="term" value="F:iron ion binding"/>
    <property type="evidence" value="ECO:0007669"/>
    <property type="project" value="InterPro"/>
</dbReference>
<dbReference type="EMBL" id="CM010725">
    <property type="protein sequence ID" value="RZC85004.1"/>
    <property type="molecule type" value="Genomic_DNA"/>
</dbReference>
<reference evidence="12 13" key="1">
    <citation type="journal article" date="2018" name="Science">
        <title>The opium poppy genome and morphinan production.</title>
        <authorList>
            <person name="Guo L."/>
            <person name="Winzer T."/>
            <person name="Yang X."/>
            <person name="Li Y."/>
            <person name="Ning Z."/>
            <person name="He Z."/>
            <person name="Teodor R."/>
            <person name="Lu Y."/>
            <person name="Bowser T.A."/>
            <person name="Graham I.A."/>
            <person name="Ye K."/>
        </authorList>
    </citation>
    <scope>NUCLEOTIDE SEQUENCE [LARGE SCALE GENOMIC DNA]</scope>
    <source>
        <strain evidence="13">cv. HN1</strain>
        <tissue evidence="12">Leaves</tissue>
    </source>
</reference>
<dbReference type="STRING" id="3469.A0A4Y7LHN1"/>
<evidence type="ECO:0000256" key="3">
    <source>
        <dbReference type="ARBA" id="ARBA00022617"/>
    </source>
</evidence>
<evidence type="ECO:0000313" key="12">
    <source>
        <dbReference type="EMBL" id="RZC85004.1"/>
    </source>
</evidence>
<protein>
    <recommendedName>
        <fullName evidence="14">Cytochrome P450</fullName>
    </recommendedName>
</protein>
<proteinExistence type="inferred from homology"/>
<dbReference type="GO" id="GO:0033075">
    <property type="term" value="P:isoquinoline alkaloid biosynthetic process"/>
    <property type="evidence" value="ECO:0007669"/>
    <property type="project" value="UniProtKB-ARBA"/>
</dbReference>
<dbReference type="Pfam" id="PF00067">
    <property type="entry name" value="p450"/>
    <property type="match status" value="1"/>
</dbReference>
<evidence type="ECO:0000313" key="13">
    <source>
        <dbReference type="Proteomes" id="UP000316621"/>
    </source>
</evidence>
<dbReference type="GO" id="GO:0016020">
    <property type="term" value="C:membrane"/>
    <property type="evidence" value="ECO:0007669"/>
    <property type="project" value="UniProtKB-SubCell"/>
</dbReference>
<dbReference type="PANTHER" id="PTHR24282:SF15">
    <property type="entry name" value="CYTOCHROME P450, FAMILY 715, SUBFAMILY A, POLYPEPTIDE 1"/>
    <property type="match status" value="1"/>
</dbReference>
<evidence type="ECO:0000256" key="5">
    <source>
        <dbReference type="ARBA" id="ARBA00022723"/>
    </source>
</evidence>
<keyword evidence="6 11" id="KW-1133">Transmembrane helix</keyword>
<feature type="transmembrane region" description="Helical" evidence="11">
    <location>
        <begin position="12"/>
        <end position="37"/>
    </location>
</feature>
<keyword evidence="13" id="KW-1185">Reference proteome</keyword>
<gene>
    <name evidence="12" type="ORF">C5167_047789</name>
</gene>
<sequence>MEFTDLYKRSIAVQGVVSAVGLLILSSVVVVIYSCWISPILAHRKLKKNGFEGPPPTFPLGNIAEMRKMVADKKRLIVLPLDDHYQSLDISHDIHSIVLPYFARWNGLYGKVFAYWLGTEPFLYISDPEFIKLMSSRVLSKNWGKPRVFKEDRKPMFGNNGVVMIEGEDWVHNRNIITPAFSPSNLKAMSNVIVDSATTMLDHWSNILDYNNSKHEIDVHNDITKMTAEIIAKTSFGNILVNEENGRKVFEKLRALQLALFQSSRLVGVPFSKFIYQKKSQEANKLGEEIDDILVSIIQSRTESMGNNKDRGQDFLGIMLQDNSKNKKLSVEELVDNCKTLFFGGHDTTALALTWTCFLLALHPQWQNYLREEIEQVLGGGQLLLDDPTDIVKLKKGTIISLQIEFQ</sequence>
<organism evidence="12 13">
    <name type="scientific">Papaver somniferum</name>
    <name type="common">Opium poppy</name>
    <dbReference type="NCBI Taxonomy" id="3469"/>
    <lineage>
        <taxon>Eukaryota</taxon>
        <taxon>Viridiplantae</taxon>
        <taxon>Streptophyta</taxon>
        <taxon>Embryophyta</taxon>
        <taxon>Tracheophyta</taxon>
        <taxon>Spermatophyta</taxon>
        <taxon>Magnoliopsida</taxon>
        <taxon>Ranunculales</taxon>
        <taxon>Papaveraceae</taxon>
        <taxon>Papaveroideae</taxon>
        <taxon>Papaver</taxon>
    </lineage>
</organism>
<dbReference type="GO" id="GO:0020037">
    <property type="term" value="F:heme binding"/>
    <property type="evidence" value="ECO:0007669"/>
    <property type="project" value="InterPro"/>
</dbReference>
<dbReference type="InterPro" id="IPR036396">
    <property type="entry name" value="Cyt_P450_sf"/>
</dbReference>
<dbReference type="Gramene" id="RZC85004">
    <property type="protein sequence ID" value="RZC85004"/>
    <property type="gene ID" value="C5167_047789"/>
</dbReference>
<dbReference type="GO" id="GO:0004497">
    <property type="term" value="F:monooxygenase activity"/>
    <property type="evidence" value="ECO:0007669"/>
    <property type="project" value="UniProtKB-KW"/>
</dbReference>
<evidence type="ECO:0000256" key="2">
    <source>
        <dbReference type="ARBA" id="ARBA00010617"/>
    </source>
</evidence>
<dbReference type="Proteomes" id="UP000316621">
    <property type="component" value="Chromosome 11"/>
</dbReference>
<dbReference type="InterPro" id="IPR001128">
    <property type="entry name" value="Cyt_P450"/>
</dbReference>
<dbReference type="GO" id="GO:0016705">
    <property type="term" value="F:oxidoreductase activity, acting on paired donors, with incorporation or reduction of molecular oxygen"/>
    <property type="evidence" value="ECO:0007669"/>
    <property type="project" value="InterPro"/>
</dbReference>
<evidence type="ECO:0000256" key="8">
    <source>
        <dbReference type="ARBA" id="ARBA00023004"/>
    </source>
</evidence>